<feature type="domain" description="Prenyltransferase alpha-alpha toroid" evidence="4">
    <location>
        <begin position="171"/>
        <end position="335"/>
    </location>
</feature>
<evidence type="ECO:0000256" key="3">
    <source>
        <dbReference type="SAM" id="SignalP"/>
    </source>
</evidence>
<accession>A0ABR7PDW3</accession>
<dbReference type="RefSeq" id="WP_187559050.1">
    <property type="nucleotide sequence ID" value="NZ_JACRTP010000006.1"/>
</dbReference>
<sequence>MKKSMFTLLMTGVLFVGGAVPVQADSEKYQVDEIKSIQDGIVSWEKDQMGIDGKNLLDGVVLESAGTSAGDWLAFTVSRMEQPDNQNGYLSALQEQIETLYEDDITKTVEEQHMNPTDFYREILTINACGGDALAFGTDKDKKEINLVEDGIFDCVFENQDPGVQGANGYIWALLALDSKDYEEPEDAVWNREKLVDAILEKEQEDGGFSLSTDGDSDVDITAMALTALAPYKDEEKVSTAIENGFSWLSSQQQADGAMPSMGVESVESTDWTLIAVCSNDINPLEDARFLKEENSLLDGILQFRTENGGMAHSLAENENAPDAMAGYQTLYALESYKRYQQGENPLFDLTDAQSVDNSAPQQETSKLRQMAGILIALAVLILIVVVVLIIRNNHNNKKQKEVKLKKVQDAEEQDDWN</sequence>
<evidence type="ECO:0000259" key="4">
    <source>
        <dbReference type="Pfam" id="PF00432"/>
    </source>
</evidence>
<feature type="chain" id="PRO_5046934304" evidence="3">
    <location>
        <begin position="25"/>
        <end position="418"/>
    </location>
</feature>
<organism evidence="5 6">
    <name type="scientific">Blautia stercoris</name>
    <dbReference type="NCBI Taxonomy" id="871664"/>
    <lineage>
        <taxon>Bacteria</taxon>
        <taxon>Bacillati</taxon>
        <taxon>Bacillota</taxon>
        <taxon>Clostridia</taxon>
        <taxon>Lachnospirales</taxon>
        <taxon>Lachnospiraceae</taxon>
        <taxon>Blautia</taxon>
    </lineage>
</organism>
<proteinExistence type="predicted"/>
<keyword evidence="1" id="KW-0677">Repeat</keyword>
<keyword evidence="6" id="KW-1185">Reference proteome</keyword>
<keyword evidence="2" id="KW-0812">Transmembrane</keyword>
<keyword evidence="3" id="KW-0732">Signal</keyword>
<evidence type="ECO:0000313" key="5">
    <source>
        <dbReference type="EMBL" id="MBC8629523.1"/>
    </source>
</evidence>
<comment type="caution">
    <text evidence="5">The sequence shown here is derived from an EMBL/GenBank/DDBJ whole genome shotgun (WGS) entry which is preliminary data.</text>
</comment>
<dbReference type="InterPro" id="IPR008930">
    <property type="entry name" value="Terpenoid_cyclase/PrenylTrfase"/>
</dbReference>
<evidence type="ECO:0000256" key="1">
    <source>
        <dbReference type="ARBA" id="ARBA00022737"/>
    </source>
</evidence>
<dbReference type="InterPro" id="IPR001330">
    <property type="entry name" value="Prenyltrans"/>
</dbReference>
<keyword evidence="2" id="KW-0472">Membrane</keyword>
<gene>
    <name evidence="5" type="ORF">H8712_13085</name>
</gene>
<dbReference type="EMBL" id="JACRTP010000006">
    <property type="protein sequence ID" value="MBC8629523.1"/>
    <property type="molecule type" value="Genomic_DNA"/>
</dbReference>
<protein>
    <submittedName>
        <fullName evidence="5">Terpene cyclase/mutase family protein</fullName>
    </submittedName>
</protein>
<dbReference type="Proteomes" id="UP000661649">
    <property type="component" value="Unassembled WGS sequence"/>
</dbReference>
<feature type="signal peptide" evidence="3">
    <location>
        <begin position="1"/>
        <end position="24"/>
    </location>
</feature>
<dbReference type="Gene3D" id="1.50.10.20">
    <property type="match status" value="1"/>
</dbReference>
<name>A0ABR7PDW3_9FIRM</name>
<feature type="transmembrane region" description="Helical" evidence="2">
    <location>
        <begin position="371"/>
        <end position="391"/>
    </location>
</feature>
<dbReference type="CDD" id="cd00688">
    <property type="entry name" value="ISOPREN_C2_like"/>
    <property type="match status" value="1"/>
</dbReference>
<keyword evidence="2" id="KW-1133">Transmembrane helix</keyword>
<reference evidence="5 6" key="1">
    <citation type="submission" date="2020-08" db="EMBL/GenBank/DDBJ databases">
        <title>Genome public.</title>
        <authorList>
            <person name="Liu C."/>
            <person name="Sun Q."/>
        </authorList>
    </citation>
    <scope>NUCLEOTIDE SEQUENCE [LARGE SCALE GENOMIC DNA]</scope>
    <source>
        <strain evidence="5 6">3_YM_SP_D4_24.mj</strain>
    </source>
</reference>
<evidence type="ECO:0000256" key="2">
    <source>
        <dbReference type="SAM" id="Phobius"/>
    </source>
</evidence>
<evidence type="ECO:0000313" key="6">
    <source>
        <dbReference type="Proteomes" id="UP000661649"/>
    </source>
</evidence>
<dbReference type="SUPFAM" id="SSF48239">
    <property type="entry name" value="Terpenoid cyclases/Protein prenyltransferases"/>
    <property type="match status" value="1"/>
</dbReference>
<dbReference type="Pfam" id="PF00432">
    <property type="entry name" value="Prenyltrans"/>
    <property type="match status" value="1"/>
</dbReference>